<proteinExistence type="predicted"/>
<name>A0A9Q3H3L3_9BASI</name>
<organism evidence="2 3">
    <name type="scientific">Austropuccinia psidii MF-1</name>
    <dbReference type="NCBI Taxonomy" id="1389203"/>
    <lineage>
        <taxon>Eukaryota</taxon>
        <taxon>Fungi</taxon>
        <taxon>Dikarya</taxon>
        <taxon>Basidiomycota</taxon>
        <taxon>Pucciniomycotina</taxon>
        <taxon>Pucciniomycetes</taxon>
        <taxon>Pucciniales</taxon>
        <taxon>Sphaerophragmiaceae</taxon>
        <taxon>Austropuccinia</taxon>
    </lineage>
</organism>
<evidence type="ECO:0000256" key="1">
    <source>
        <dbReference type="SAM" id="MobiDB-lite"/>
    </source>
</evidence>
<sequence length="180" mass="20133">MDQDSQEQISQKLQDTIKNLSKKKGKRRESTSYTPGASPNEPYLPRHVRPEKSPISPAPGPRETSTQATESRPSNIPRRVFVSTPTHPSPLQQEIPRQGRSVVKIKAKNYNISFNGEGSEKSINEIIRIAQIEGATEADLAIQVAFWTTDSKISDAIEAMPGFEQGNWTHLKKDLIEKLE</sequence>
<feature type="region of interest" description="Disordered" evidence="1">
    <location>
        <begin position="1"/>
        <end position="98"/>
    </location>
</feature>
<reference evidence="2" key="1">
    <citation type="submission" date="2021-03" db="EMBL/GenBank/DDBJ databases">
        <title>Draft genome sequence of rust myrtle Austropuccinia psidii MF-1, a brazilian biotype.</title>
        <authorList>
            <person name="Quecine M.C."/>
            <person name="Pachon D.M.R."/>
            <person name="Bonatelli M.L."/>
            <person name="Correr F.H."/>
            <person name="Franceschini L.M."/>
            <person name="Leite T.F."/>
            <person name="Margarido G.R.A."/>
            <person name="Almeida C.A."/>
            <person name="Ferrarezi J.A."/>
            <person name="Labate C.A."/>
        </authorList>
    </citation>
    <scope>NUCLEOTIDE SEQUENCE</scope>
    <source>
        <strain evidence="2">MF-1</strain>
    </source>
</reference>
<dbReference type="EMBL" id="AVOT02009742">
    <property type="protein sequence ID" value="MBW0488739.1"/>
    <property type="molecule type" value="Genomic_DNA"/>
</dbReference>
<dbReference type="OrthoDB" id="2506366at2759"/>
<comment type="caution">
    <text evidence="2">The sequence shown here is derived from an EMBL/GenBank/DDBJ whole genome shotgun (WGS) entry which is preliminary data.</text>
</comment>
<evidence type="ECO:0000313" key="3">
    <source>
        <dbReference type="Proteomes" id="UP000765509"/>
    </source>
</evidence>
<evidence type="ECO:0000313" key="2">
    <source>
        <dbReference type="EMBL" id="MBW0488739.1"/>
    </source>
</evidence>
<keyword evidence="3" id="KW-1185">Reference proteome</keyword>
<feature type="compositionally biased region" description="Polar residues" evidence="1">
    <location>
        <begin position="83"/>
        <end position="92"/>
    </location>
</feature>
<dbReference type="Proteomes" id="UP000765509">
    <property type="component" value="Unassembled WGS sequence"/>
</dbReference>
<protein>
    <submittedName>
        <fullName evidence="2">Uncharacterized protein</fullName>
    </submittedName>
</protein>
<feature type="compositionally biased region" description="Polar residues" evidence="1">
    <location>
        <begin position="1"/>
        <end position="19"/>
    </location>
</feature>
<gene>
    <name evidence="2" type="ORF">O181_028454</name>
</gene>
<feature type="compositionally biased region" description="Polar residues" evidence="1">
    <location>
        <begin position="63"/>
        <end position="74"/>
    </location>
</feature>
<accession>A0A9Q3H3L3</accession>
<dbReference type="AlphaFoldDB" id="A0A9Q3H3L3"/>